<dbReference type="Proteomes" id="UP000433575">
    <property type="component" value="Unassembled WGS sequence"/>
</dbReference>
<name>A0A6N7SC61_9FIRM</name>
<dbReference type="EMBL" id="WKPJ01000037">
    <property type="protein sequence ID" value="MSA90896.1"/>
    <property type="molecule type" value="Genomic_DNA"/>
</dbReference>
<dbReference type="RefSeq" id="WP_154240325.1">
    <property type="nucleotide sequence ID" value="NZ_CALJPI010000082.1"/>
</dbReference>
<protein>
    <recommendedName>
        <fullName evidence="5">Transcriptional regulator</fullName>
    </recommendedName>
</protein>
<evidence type="ECO:0000313" key="2">
    <source>
        <dbReference type="EMBL" id="MSC34627.1"/>
    </source>
</evidence>
<sequence length="72" mass="8544">MAREISKEKKKILGPMIRLERQRLRLTRKQIITDGQDGQICSATILYRLEKGRVIQESDVYFNLFHPKCRII</sequence>
<organism evidence="1 3">
    <name type="scientific">Holdemania massiliensis</name>
    <dbReference type="NCBI Taxonomy" id="1468449"/>
    <lineage>
        <taxon>Bacteria</taxon>
        <taxon>Bacillati</taxon>
        <taxon>Bacillota</taxon>
        <taxon>Erysipelotrichia</taxon>
        <taxon>Erysipelotrichales</taxon>
        <taxon>Erysipelotrichaceae</taxon>
        <taxon>Holdemania</taxon>
    </lineage>
</organism>
<comment type="caution">
    <text evidence="1">The sequence shown here is derived from an EMBL/GenBank/DDBJ whole genome shotgun (WGS) entry which is preliminary data.</text>
</comment>
<proteinExistence type="predicted"/>
<evidence type="ECO:0000313" key="3">
    <source>
        <dbReference type="Proteomes" id="UP000433575"/>
    </source>
</evidence>
<evidence type="ECO:0000313" key="1">
    <source>
        <dbReference type="EMBL" id="MSA90896.1"/>
    </source>
</evidence>
<keyword evidence="4" id="KW-1185">Reference proteome</keyword>
<dbReference type="AlphaFoldDB" id="A0A6N7SC61"/>
<evidence type="ECO:0008006" key="5">
    <source>
        <dbReference type="Google" id="ProtNLM"/>
    </source>
</evidence>
<accession>A0A6N7SC61</accession>
<evidence type="ECO:0000313" key="4">
    <source>
        <dbReference type="Proteomes" id="UP000480929"/>
    </source>
</evidence>
<dbReference type="Proteomes" id="UP000480929">
    <property type="component" value="Unassembled WGS sequence"/>
</dbReference>
<dbReference type="EMBL" id="WKPI01000039">
    <property type="protein sequence ID" value="MSC34627.1"/>
    <property type="molecule type" value="Genomic_DNA"/>
</dbReference>
<gene>
    <name evidence="2" type="ORF">GKD88_15980</name>
    <name evidence="1" type="ORF">GKE08_16305</name>
</gene>
<reference evidence="3 4" key="1">
    <citation type="journal article" date="2019" name="Nat. Med.">
        <title>A library of human gut bacterial isolates paired with longitudinal multiomics data enables mechanistic microbiome research.</title>
        <authorList>
            <person name="Poyet M."/>
            <person name="Groussin M."/>
            <person name="Gibbons S.M."/>
            <person name="Avila-Pacheco J."/>
            <person name="Jiang X."/>
            <person name="Kearney S.M."/>
            <person name="Perrotta A.R."/>
            <person name="Berdy B."/>
            <person name="Zhao S."/>
            <person name="Lieberman T.D."/>
            <person name="Swanson P.K."/>
            <person name="Smith M."/>
            <person name="Roesemann S."/>
            <person name="Alexander J.E."/>
            <person name="Rich S.A."/>
            <person name="Livny J."/>
            <person name="Vlamakis H."/>
            <person name="Clish C."/>
            <person name="Bullock K."/>
            <person name="Deik A."/>
            <person name="Scott J."/>
            <person name="Pierce K.A."/>
            <person name="Xavier R.J."/>
            <person name="Alm E.J."/>
        </authorList>
    </citation>
    <scope>NUCLEOTIDE SEQUENCE [LARGE SCALE GENOMIC DNA]</scope>
    <source>
        <strain evidence="1 3">BIOML-A4</strain>
        <strain evidence="2 4">BIOML-A5</strain>
    </source>
</reference>
<dbReference type="OrthoDB" id="1658485at2"/>